<accession>A0A9D3Z0Z0</accession>
<evidence type="ECO:0000256" key="4">
    <source>
        <dbReference type="ARBA" id="ARBA00022989"/>
    </source>
</evidence>
<dbReference type="Gene3D" id="2.60.120.1190">
    <property type="match status" value="1"/>
</dbReference>
<evidence type="ECO:0000256" key="3">
    <source>
        <dbReference type="ARBA" id="ARBA00022729"/>
    </source>
</evidence>
<dbReference type="EMBL" id="JAIWYP010000014">
    <property type="protein sequence ID" value="KAH3710758.1"/>
    <property type="molecule type" value="Genomic_DNA"/>
</dbReference>
<dbReference type="GO" id="GO:0016020">
    <property type="term" value="C:membrane"/>
    <property type="evidence" value="ECO:0007669"/>
    <property type="project" value="UniProtKB-SubCell"/>
</dbReference>
<keyword evidence="5" id="KW-0472">Membrane</keyword>
<evidence type="ECO:0000256" key="2">
    <source>
        <dbReference type="ARBA" id="ARBA00022692"/>
    </source>
</evidence>
<keyword evidence="2" id="KW-0812">Transmembrane</keyword>
<proteinExistence type="predicted"/>
<evidence type="ECO:0000313" key="10">
    <source>
        <dbReference type="Proteomes" id="UP000828390"/>
    </source>
</evidence>
<keyword evidence="7" id="KW-0325">Glycoprotein</keyword>
<reference evidence="9" key="1">
    <citation type="journal article" date="2019" name="bioRxiv">
        <title>The Genome of the Zebra Mussel, Dreissena polymorpha: A Resource for Invasive Species Research.</title>
        <authorList>
            <person name="McCartney M.A."/>
            <person name="Auch B."/>
            <person name="Kono T."/>
            <person name="Mallez S."/>
            <person name="Zhang Y."/>
            <person name="Obille A."/>
            <person name="Becker A."/>
            <person name="Abrahante J.E."/>
            <person name="Garbe J."/>
            <person name="Badalamenti J.P."/>
            <person name="Herman A."/>
            <person name="Mangelson H."/>
            <person name="Liachko I."/>
            <person name="Sullivan S."/>
            <person name="Sone E.D."/>
            <person name="Koren S."/>
            <person name="Silverstein K.A.T."/>
            <person name="Beckman K.B."/>
            <person name="Gohl D.M."/>
        </authorList>
    </citation>
    <scope>NUCLEOTIDE SEQUENCE</scope>
    <source>
        <strain evidence="9">Duluth1</strain>
        <tissue evidence="9">Whole animal</tissue>
    </source>
</reference>
<name>A0A9D3Z0Z0_DREPO</name>
<sequence length="184" mass="21340">MVSFTDDIVWYSMRQGDKRGTEVDFFDFTYDGLITNSFLQNGLGQLTDGEEGDTNFRLDPQELGIKGYEWVGWKNDTLIDPGPVSIVFKFDTVRNFSSVTLFCNNYFTKDVRVFKTAAIYGSVGGLYYWQKVDNYHCIRDTVVEYARKVQIKLGNMIARYVKVDLHFDAKWILISEVQFDSSEY</sequence>
<keyword evidence="3" id="KW-0732">Signal</keyword>
<comment type="subcellular location">
    <subcellularLocation>
        <location evidence="1">Membrane</location>
        <topology evidence="1">Single-pass type I membrane protein</topology>
    </subcellularLocation>
</comment>
<evidence type="ECO:0000259" key="8">
    <source>
        <dbReference type="Pfam" id="PF21114"/>
    </source>
</evidence>
<evidence type="ECO:0000256" key="7">
    <source>
        <dbReference type="ARBA" id="ARBA00023180"/>
    </source>
</evidence>
<feature type="domain" description="Discoidin" evidence="8">
    <location>
        <begin position="8"/>
        <end position="181"/>
    </location>
</feature>
<dbReference type="AlphaFoldDB" id="A0A9D3Z0Z0"/>
<keyword evidence="6" id="KW-1015">Disulfide bond</keyword>
<gene>
    <name evidence="9" type="ORF">DPMN_070253</name>
</gene>
<dbReference type="Proteomes" id="UP000828390">
    <property type="component" value="Unassembled WGS sequence"/>
</dbReference>
<protein>
    <recommendedName>
        <fullName evidence="8">Discoidin domain-containing protein</fullName>
    </recommendedName>
</protein>
<evidence type="ECO:0000256" key="6">
    <source>
        <dbReference type="ARBA" id="ARBA00023157"/>
    </source>
</evidence>
<organism evidence="9 10">
    <name type="scientific">Dreissena polymorpha</name>
    <name type="common">Zebra mussel</name>
    <name type="synonym">Mytilus polymorpha</name>
    <dbReference type="NCBI Taxonomy" id="45954"/>
    <lineage>
        <taxon>Eukaryota</taxon>
        <taxon>Metazoa</taxon>
        <taxon>Spiralia</taxon>
        <taxon>Lophotrochozoa</taxon>
        <taxon>Mollusca</taxon>
        <taxon>Bivalvia</taxon>
        <taxon>Autobranchia</taxon>
        <taxon>Heteroconchia</taxon>
        <taxon>Euheterodonta</taxon>
        <taxon>Imparidentia</taxon>
        <taxon>Neoheterodontei</taxon>
        <taxon>Myida</taxon>
        <taxon>Dreissenoidea</taxon>
        <taxon>Dreissenidae</taxon>
        <taxon>Dreissena</taxon>
    </lineage>
</organism>
<comment type="caution">
    <text evidence="9">The sequence shown here is derived from an EMBL/GenBank/DDBJ whole genome shotgun (WGS) entry which is preliminary data.</text>
</comment>
<evidence type="ECO:0000313" key="9">
    <source>
        <dbReference type="EMBL" id="KAH3710758.1"/>
    </source>
</evidence>
<dbReference type="InterPro" id="IPR048525">
    <property type="entry name" value="DDR1-2_DS-like"/>
</dbReference>
<reference evidence="9" key="2">
    <citation type="submission" date="2020-11" db="EMBL/GenBank/DDBJ databases">
        <authorList>
            <person name="McCartney M.A."/>
            <person name="Auch B."/>
            <person name="Kono T."/>
            <person name="Mallez S."/>
            <person name="Becker A."/>
            <person name="Gohl D.M."/>
            <person name="Silverstein K.A.T."/>
            <person name="Koren S."/>
            <person name="Bechman K.B."/>
            <person name="Herman A."/>
            <person name="Abrahante J.E."/>
            <person name="Garbe J."/>
        </authorList>
    </citation>
    <scope>NUCLEOTIDE SEQUENCE</scope>
    <source>
        <strain evidence="9">Duluth1</strain>
        <tissue evidence="9">Whole animal</tissue>
    </source>
</reference>
<keyword evidence="10" id="KW-1185">Reference proteome</keyword>
<dbReference type="Pfam" id="PF21114">
    <property type="entry name" value="DDR1-2_DS-like"/>
    <property type="match status" value="1"/>
</dbReference>
<evidence type="ECO:0000256" key="1">
    <source>
        <dbReference type="ARBA" id="ARBA00004479"/>
    </source>
</evidence>
<keyword evidence="4" id="KW-1133">Transmembrane helix</keyword>
<evidence type="ECO:0000256" key="5">
    <source>
        <dbReference type="ARBA" id="ARBA00023136"/>
    </source>
</evidence>